<dbReference type="InterPro" id="IPR017900">
    <property type="entry name" value="4Fe4S_Fe_S_CS"/>
</dbReference>
<keyword evidence="5" id="KW-0408">Iron</keyword>
<keyword evidence="2" id="KW-0004">4Fe-4S</keyword>
<keyword evidence="6" id="KW-0411">Iron-sulfur</keyword>
<keyword evidence="7" id="KW-0472">Membrane</keyword>
<keyword evidence="7" id="KW-0812">Transmembrane</keyword>
<dbReference type="PROSITE" id="PS00198">
    <property type="entry name" value="4FE4S_FER_1"/>
    <property type="match status" value="1"/>
</dbReference>
<keyword evidence="4" id="KW-0249">Electron transport</keyword>
<evidence type="ECO:0000259" key="8">
    <source>
        <dbReference type="PROSITE" id="PS51379"/>
    </source>
</evidence>
<dbReference type="InterPro" id="IPR051684">
    <property type="entry name" value="Electron_Trans/Redox"/>
</dbReference>
<keyword evidence="3" id="KW-0479">Metal-binding</keyword>
<name>A0A4R0YFV2_9GAMM</name>
<evidence type="ECO:0000313" key="9">
    <source>
        <dbReference type="EMBL" id="TCI07074.1"/>
    </source>
</evidence>
<dbReference type="AlphaFoldDB" id="A0A4R0YFV2"/>
<dbReference type="Pfam" id="PF11614">
    <property type="entry name" value="FixG_C"/>
    <property type="match status" value="1"/>
</dbReference>
<dbReference type="Pfam" id="PF12801">
    <property type="entry name" value="Fer4_5"/>
    <property type="match status" value="1"/>
</dbReference>
<dbReference type="GO" id="GO:0005886">
    <property type="term" value="C:plasma membrane"/>
    <property type="evidence" value="ECO:0007669"/>
    <property type="project" value="TreeGrafter"/>
</dbReference>
<gene>
    <name evidence="9" type="ORF">EZM97_31160</name>
</gene>
<feature type="domain" description="4Fe-4S ferredoxin-type" evidence="8">
    <location>
        <begin position="306"/>
        <end position="335"/>
    </location>
</feature>
<evidence type="ECO:0000256" key="7">
    <source>
        <dbReference type="SAM" id="Phobius"/>
    </source>
</evidence>
<protein>
    <submittedName>
        <fullName evidence="9">4Fe-4S binding protein</fullName>
    </submittedName>
</protein>
<evidence type="ECO:0000256" key="1">
    <source>
        <dbReference type="ARBA" id="ARBA00022448"/>
    </source>
</evidence>
<evidence type="ECO:0000256" key="5">
    <source>
        <dbReference type="ARBA" id="ARBA00023004"/>
    </source>
</evidence>
<dbReference type="RefSeq" id="WP_131412136.1">
    <property type="nucleotide sequence ID" value="NZ_SJTG01000005.1"/>
</dbReference>
<comment type="caution">
    <text evidence="9">The sequence shown here is derived from an EMBL/GenBank/DDBJ whole genome shotgun (WGS) entry which is preliminary data.</text>
</comment>
<evidence type="ECO:0000256" key="3">
    <source>
        <dbReference type="ARBA" id="ARBA00022723"/>
    </source>
</evidence>
<proteinExistence type="predicted"/>
<feature type="transmembrane region" description="Helical" evidence="7">
    <location>
        <begin position="193"/>
        <end position="210"/>
    </location>
</feature>
<dbReference type="PROSITE" id="PS51379">
    <property type="entry name" value="4FE4S_FER_2"/>
    <property type="match status" value="1"/>
</dbReference>
<dbReference type="Proteomes" id="UP000291822">
    <property type="component" value="Unassembled WGS sequence"/>
</dbReference>
<organism evidence="9 10">
    <name type="scientific">Dyella soli</name>
    <dbReference type="NCBI Taxonomy" id="522319"/>
    <lineage>
        <taxon>Bacteria</taxon>
        <taxon>Pseudomonadati</taxon>
        <taxon>Pseudomonadota</taxon>
        <taxon>Gammaproteobacteria</taxon>
        <taxon>Lysobacterales</taxon>
        <taxon>Rhodanobacteraceae</taxon>
        <taxon>Dyella</taxon>
    </lineage>
</organism>
<sequence length="517" mass="57841">MNRRIPLHVVDDESSSYYVSERKVYPREVSGTYNRLRVAAVIWLLGMYYLFPWLHWNGRQAVLLDLPARKFHVFGWMFLPQDFLFLSTLLIIAALALFFFTALAGRLFCGYACPQTVWTEVSLWIERWCEGDRNRRMKLDAGPWTREKILRKTCRHVLWALFSLWTGFTFVGYFSPIVDLAHRTPSGWGGWEAFWILFYGFATWGNAGFLRQQVCKYMCPYARFQSAMFDRNTLIIAYDPMRGEPRGPRKRGLSSVLERARGLLDKVTAYDYVFRASQHPSAADSRAQAGGTIALASSGTVAQPLPKFTAELLGDCIDCTICVQVCPTGIDIRNGLQYECIACGACIDACDDVMGKLGYPKGLIRYTTQNQIGGKAARVMRPRIFVYACLLLALLGGWVYGVTHRSVLLADVLRDRNAMYSQASDGCIENSYTLKLVNKEQQTHHFVIDVTSADLPGIALRGGARTVLAQSGEVLSVPVTVSASAEVTGRHEVQFVVRGTDVDAGVTINSSFFGPSP</sequence>
<dbReference type="SUPFAM" id="SSF54862">
    <property type="entry name" value="4Fe-4S ferredoxins"/>
    <property type="match status" value="1"/>
</dbReference>
<dbReference type="InterPro" id="IPR013783">
    <property type="entry name" value="Ig-like_fold"/>
</dbReference>
<evidence type="ECO:0000256" key="4">
    <source>
        <dbReference type="ARBA" id="ARBA00022982"/>
    </source>
</evidence>
<dbReference type="EMBL" id="SJTG01000005">
    <property type="protein sequence ID" value="TCI07074.1"/>
    <property type="molecule type" value="Genomic_DNA"/>
</dbReference>
<feature type="transmembrane region" description="Helical" evidence="7">
    <location>
        <begin position="36"/>
        <end position="56"/>
    </location>
</feature>
<evidence type="ECO:0000256" key="2">
    <source>
        <dbReference type="ARBA" id="ARBA00022485"/>
    </source>
</evidence>
<evidence type="ECO:0000256" key="6">
    <source>
        <dbReference type="ARBA" id="ARBA00023014"/>
    </source>
</evidence>
<keyword evidence="10" id="KW-1185">Reference proteome</keyword>
<dbReference type="Gene3D" id="2.60.40.10">
    <property type="entry name" value="Immunoglobulins"/>
    <property type="match status" value="1"/>
</dbReference>
<keyword evidence="7" id="KW-1133">Transmembrane helix</keyword>
<dbReference type="Pfam" id="PF13746">
    <property type="entry name" value="Fer4_18"/>
    <property type="match status" value="2"/>
</dbReference>
<feature type="transmembrane region" description="Helical" evidence="7">
    <location>
        <begin position="384"/>
        <end position="401"/>
    </location>
</feature>
<dbReference type="InterPro" id="IPR032879">
    <property type="entry name" value="FixG_C"/>
</dbReference>
<accession>A0A4R0YFV2</accession>
<keyword evidence="1" id="KW-0813">Transport</keyword>
<feature type="transmembrane region" description="Helical" evidence="7">
    <location>
        <begin position="83"/>
        <end position="104"/>
    </location>
</feature>
<evidence type="ECO:0000313" key="10">
    <source>
        <dbReference type="Proteomes" id="UP000291822"/>
    </source>
</evidence>
<dbReference type="PANTHER" id="PTHR30176:SF3">
    <property type="entry name" value="FERREDOXIN-TYPE PROTEIN NAPH"/>
    <property type="match status" value="1"/>
</dbReference>
<dbReference type="GO" id="GO:0051539">
    <property type="term" value="F:4 iron, 4 sulfur cluster binding"/>
    <property type="evidence" value="ECO:0007669"/>
    <property type="project" value="UniProtKB-KW"/>
</dbReference>
<dbReference type="PANTHER" id="PTHR30176">
    <property type="entry name" value="FERREDOXIN-TYPE PROTEIN NAPH"/>
    <property type="match status" value="1"/>
</dbReference>
<feature type="transmembrane region" description="Helical" evidence="7">
    <location>
        <begin position="156"/>
        <end position="173"/>
    </location>
</feature>
<reference evidence="9 10" key="1">
    <citation type="submission" date="2019-02" db="EMBL/GenBank/DDBJ databases">
        <title>Dyella amyloliquefaciens sp. nov., isolated from forest soil.</title>
        <authorList>
            <person name="Gao Z.-H."/>
            <person name="Qiu L.-H."/>
        </authorList>
    </citation>
    <scope>NUCLEOTIDE SEQUENCE [LARGE SCALE GENOMIC DNA]</scope>
    <source>
        <strain evidence="9 10">KACC 12747</strain>
    </source>
</reference>
<dbReference type="GO" id="GO:0046872">
    <property type="term" value="F:metal ion binding"/>
    <property type="evidence" value="ECO:0007669"/>
    <property type="project" value="UniProtKB-KW"/>
</dbReference>
<dbReference type="InterPro" id="IPR017896">
    <property type="entry name" value="4Fe4S_Fe-S-bd"/>
</dbReference>